<dbReference type="InterPro" id="IPR005467">
    <property type="entry name" value="His_kinase_dom"/>
</dbReference>
<feature type="transmembrane region" description="Helical" evidence="10">
    <location>
        <begin position="123"/>
        <end position="143"/>
    </location>
</feature>
<evidence type="ECO:0000256" key="1">
    <source>
        <dbReference type="ARBA" id="ARBA00000085"/>
    </source>
</evidence>
<evidence type="ECO:0000256" key="2">
    <source>
        <dbReference type="ARBA" id="ARBA00004651"/>
    </source>
</evidence>
<dbReference type="InterPro" id="IPR036890">
    <property type="entry name" value="HATPase_C_sf"/>
</dbReference>
<dbReference type="Proteomes" id="UP000536835">
    <property type="component" value="Unassembled WGS sequence"/>
</dbReference>
<comment type="catalytic activity">
    <reaction evidence="1">
        <text>ATP + protein L-histidine = ADP + protein N-phospho-L-histidine.</text>
        <dbReference type="EC" id="2.7.13.3"/>
    </reaction>
</comment>
<keyword evidence="13" id="KW-1185">Reference proteome</keyword>
<evidence type="ECO:0000256" key="4">
    <source>
        <dbReference type="ARBA" id="ARBA00022475"/>
    </source>
</evidence>
<proteinExistence type="predicted"/>
<dbReference type="Gene3D" id="3.30.565.10">
    <property type="entry name" value="Histidine kinase-like ATPase, C-terminal domain"/>
    <property type="match status" value="1"/>
</dbReference>
<dbReference type="InterPro" id="IPR036097">
    <property type="entry name" value="HisK_dim/P_sf"/>
</dbReference>
<dbReference type="SUPFAM" id="SSF47384">
    <property type="entry name" value="Homodimeric domain of signal transducing histidine kinase"/>
    <property type="match status" value="1"/>
</dbReference>
<evidence type="ECO:0000256" key="8">
    <source>
        <dbReference type="ARBA" id="ARBA00022777"/>
    </source>
</evidence>
<evidence type="ECO:0000313" key="12">
    <source>
        <dbReference type="EMBL" id="NNU17277.1"/>
    </source>
</evidence>
<dbReference type="GO" id="GO:0005524">
    <property type="term" value="F:ATP binding"/>
    <property type="evidence" value="ECO:0007669"/>
    <property type="project" value="UniProtKB-KW"/>
</dbReference>
<dbReference type="GO" id="GO:0005886">
    <property type="term" value="C:plasma membrane"/>
    <property type="evidence" value="ECO:0007669"/>
    <property type="project" value="UniProtKB-SubCell"/>
</dbReference>
<keyword evidence="8" id="KW-0418">Kinase</keyword>
<dbReference type="InterPro" id="IPR003594">
    <property type="entry name" value="HATPase_dom"/>
</dbReference>
<dbReference type="GO" id="GO:0000155">
    <property type="term" value="F:phosphorelay sensor kinase activity"/>
    <property type="evidence" value="ECO:0007669"/>
    <property type="project" value="InterPro"/>
</dbReference>
<evidence type="ECO:0000256" key="3">
    <source>
        <dbReference type="ARBA" id="ARBA00012438"/>
    </source>
</evidence>
<keyword evidence="4" id="KW-1003">Cell membrane</keyword>
<dbReference type="SUPFAM" id="SSF55874">
    <property type="entry name" value="ATPase domain of HSP90 chaperone/DNA topoisomerase II/histidine kinase"/>
    <property type="match status" value="1"/>
</dbReference>
<keyword evidence="5" id="KW-0597">Phosphoprotein</keyword>
<dbReference type="SMART" id="SM00387">
    <property type="entry name" value="HATPase_c"/>
    <property type="match status" value="1"/>
</dbReference>
<dbReference type="RefSeq" id="WP_173200544.1">
    <property type="nucleotide sequence ID" value="NZ_JABFCX010000003.1"/>
</dbReference>
<evidence type="ECO:0000259" key="11">
    <source>
        <dbReference type="PROSITE" id="PS50109"/>
    </source>
</evidence>
<comment type="subcellular location">
    <subcellularLocation>
        <location evidence="2">Cell membrane</location>
        <topology evidence="2">Multi-pass membrane protein</topology>
    </subcellularLocation>
</comment>
<keyword evidence="10" id="KW-0472">Membrane</keyword>
<dbReference type="PANTHER" id="PTHR44936:SF10">
    <property type="entry name" value="SENSOR PROTEIN RSTB"/>
    <property type="match status" value="1"/>
</dbReference>
<dbReference type="CDD" id="cd00082">
    <property type="entry name" value="HisKA"/>
    <property type="match status" value="1"/>
</dbReference>
<dbReference type="AlphaFoldDB" id="A0A7Y3RQ14"/>
<evidence type="ECO:0000256" key="5">
    <source>
        <dbReference type="ARBA" id="ARBA00022553"/>
    </source>
</evidence>
<dbReference type="PRINTS" id="PR00344">
    <property type="entry name" value="BCTRLSENSOR"/>
</dbReference>
<evidence type="ECO:0000256" key="7">
    <source>
        <dbReference type="ARBA" id="ARBA00022741"/>
    </source>
</evidence>
<feature type="transmembrane region" description="Helical" evidence="10">
    <location>
        <begin position="155"/>
        <end position="177"/>
    </location>
</feature>
<feature type="transmembrane region" description="Helical" evidence="10">
    <location>
        <begin position="68"/>
        <end position="86"/>
    </location>
</feature>
<evidence type="ECO:0000256" key="10">
    <source>
        <dbReference type="SAM" id="Phobius"/>
    </source>
</evidence>
<dbReference type="EMBL" id="JABFCX010000003">
    <property type="protein sequence ID" value="NNU17277.1"/>
    <property type="molecule type" value="Genomic_DNA"/>
</dbReference>
<evidence type="ECO:0000256" key="6">
    <source>
        <dbReference type="ARBA" id="ARBA00022679"/>
    </source>
</evidence>
<gene>
    <name evidence="12" type="ORF">HK107_13180</name>
</gene>
<accession>A0A7Y3RQ14</accession>
<keyword evidence="10" id="KW-1133">Transmembrane helix</keyword>
<feature type="transmembrane region" description="Helical" evidence="10">
    <location>
        <begin position="30"/>
        <end position="48"/>
    </location>
</feature>
<dbReference type="InterPro" id="IPR003661">
    <property type="entry name" value="HisK_dim/P_dom"/>
</dbReference>
<keyword evidence="7" id="KW-0547">Nucleotide-binding</keyword>
<dbReference type="InterPro" id="IPR050980">
    <property type="entry name" value="2C_sensor_his_kinase"/>
</dbReference>
<evidence type="ECO:0000313" key="13">
    <source>
        <dbReference type="Proteomes" id="UP000536835"/>
    </source>
</evidence>
<name>A0A7Y3RQ14_9PROT</name>
<dbReference type="PROSITE" id="PS50109">
    <property type="entry name" value="HIS_KIN"/>
    <property type="match status" value="1"/>
</dbReference>
<feature type="transmembrane region" description="Helical" evidence="10">
    <location>
        <begin position="6"/>
        <end position="23"/>
    </location>
</feature>
<keyword evidence="6" id="KW-0808">Transferase</keyword>
<feature type="domain" description="Histidine kinase" evidence="11">
    <location>
        <begin position="256"/>
        <end position="462"/>
    </location>
</feature>
<organism evidence="12 13">
    <name type="scientific">Parvularcula mediterranea</name>
    <dbReference type="NCBI Taxonomy" id="2732508"/>
    <lineage>
        <taxon>Bacteria</taxon>
        <taxon>Pseudomonadati</taxon>
        <taxon>Pseudomonadota</taxon>
        <taxon>Alphaproteobacteria</taxon>
        <taxon>Parvularculales</taxon>
        <taxon>Parvularculaceae</taxon>
        <taxon>Parvularcula</taxon>
    </lineage>
</organism>
<evidence type="ECO:0000256" key="9">
    <source>
        <dbReference type="ARBA" id="ARBA00022840"/>
    </source>
</evidence>
<dbReference type="Pfam" id="PF02518">
    <property type="entry name" value="HATPase_c"/>
    <property type="match status" value="1"/>
</dbReference>
<feature type="transmembrane region" description="Helical" evidence="10">
    <location>
        <begin position="98"/>
        <end position="117"/>
    </location>
</feature>
<protein>
    <recommendedName>
        <fullName evidence="3">histidine kinase</fullName>
        <ecNumber evidence="3">2.7.13.3</ecNumber>
    </recommendedName>
</protein>
<keyword evidence="9" id="KW-0067">ATP-binding</keyword>
<feature type="transmembrane region" description="Helical" evidence="10">
    <location>
        <begin position="183"/>
        <end position="206"/>
    </location>
</feature>
<sequence>MGIWDVTYYSLFLTLGLSFIAVTEGMGNRIATGYGVLLVLTLGLLFVIEEWLVTLFGLPETGVIRFSYLYGMIYAGYGYWLAYIASGGKAGPSWTRPALFTVLGACAAALISLTLPLDQVPVLLFNILLVGMIISNGTAAMTWKTSEGKVNPSAGIALGTAGMLSLILLGATLLGGWDPTATQWIFRGSFAIVALLTILTVSYALFDMRRSHADALRERLMAVELQASQASELLRLERAYSEAQSEIIERTRRLSDVSHDLRQPIASIRAELDASALPDEPRERLRRLADHLYDLSDGYVGGSAGHGLPSKDEGNALSEDISLTAFFATLRHLFESDAEQAGIDLRMVSSARAVFAPATPLMRVVSNLATNAISHSGAERILVGAKRRGGAIAIVVADNGRGLSEAELEAAFRRGEKSADSEGSGLGLPIVRSLTKEFGFGLENELLKGGGLLFAITVPAAREQ</sequence>
<dbReference type="InterPro" id="IPR004358">
    <property type="entry name" value="Sig_transdc_His_kin-like_C"/>
</dbReference>
<dbReference type="EC" id="2.7.13.3" evidence="3"/>
<keyword evidence="10" id="KW-0812">Transmembrane</keyword>
<reference evidence="12 13" key="1">
    <citation type="submission" date="2020-05" db="EMBL/GenBank/DDBJ databases">
        <title>Parvularcula mediterraneae sp. nov., isolated from polypropylene straw from shallow seawater of the seashore of Laganas in Zakynthos island, Greece.</title>
        <authorList>
            <person name="Szabo I."/>
            <person name="Al-Omari J."/>
            <person name="Rado J."/>
            <person name="Szerdahelyi G.S."/>
        </authorList>
    </citation>
    <scope>NUCLEOTIDE SEQUENCE [LARGE SCALE GENOMIC DNA]</scope>
    <source>
        <strain evidence="12 13">ZS-1/3</strain>
    </source>
</reference>
<dbReference type="PANTHER" id="PTHR44936">
    <property type="entry name" value="SENSOR PROTEIN CREC"/>
    <property type="match status" value="1"/>
</dbReference>
<dbReference type="Gene3D" id="1.10.287.130">
    <property type="match status" value="1"/>
</dbReference>
<comment type="caution">
    <text evidence="12">The sequence shown here is derived from an EMBL/GenBank/DDBJ whole genome shotgun (WGS) entry which is preliminary data.</text>
</comment>